<dbReference type="GO" id="GO:0005524">
    <property type="term" value="F:ATP binding"/>
    <property type="evidence" value="ECO:0007669"/>
    <property type="project" value="InterPro"/>
</dbReference>
<evidence type="ECO:0000313" key="2">
    <source>
        <dbReference type="EMBL" id="GCA62894.1"/>
    </source>
</evidence>
<dbReference type="GO" id="GO:0004672">
    <property type="term" value="F:protein kinase activity"/>
    <property type="evidence" value="ECO:0007669"/>
    <property type="project" value="InterPro"/>
</dbReference>
<keyword evidence="3" id="KW-1185">Reference proteome</keyword>
<dbReference type="AlphaFoldDB" id="A0A391NLW1"/>
<accession>A0A391NLW1</accession>
<dbReference type="PROSITE" id="PS50011">
    <property type="entry name" value="PROTEIN_KINASE_DOM"/>
    <property type="match status" value="1"/>
</dbReference>
<dbReference type="Gene3D" id="1.10.510.10">
    <property type="entry name" value="Transferase(Phosphotransferase) domain 1"/>
    <property type="match status" value="1"/>
</dbReference>
<dbReference type="EMBL" id="BDIP01001663">
    <property type="protein sequence ID" value="GCA62894.1"/>
    <property type="molecule type" value="Genomic_DNA"/>
</dbReference>
<reference evidence="2 3" key="1">
    <citation type="journal article" date="2018" name="PLoS ONE">
        <title>The draft genome of Kipferlia bialata reveals reductive genome evolution in fornicate parasites.</title>
        <authorList>
            <person name="Tanifuji G."/>
            <person name="Takabayashi S."/>
            <person name="Kume K."/>
            <person name="Takagi M."/>
            <person name="Nakayama T."/>
            <person name="Kamikawa R."/>
            <person name="Inagaki Y."/>
            <person name="Hashimoto T."/>
        </authorList>
    </citation>
    <scope>NUCLEOTIDE SEQUENCE [LARGE SCALE GENOMIC DNA]</scope>
    <source>
        <strain evidence="2">NY0173</strain>
    </source>
</reference>
<comment type="caution">
    <text evidence="2">The sequence shown here is derived from an EMBL/GenBank/DDBJ whole genome shotgun (WGS) entry which is preliminary data.</text>
</comment>
<proteinExistence type="predicted"/>
<gene>
    <name evidence="2" type="ORF">KIPB_006462</name>
</gene>
<dbReference type="SUPFAM" id="SSF56112">
    <property type="entry name" value="Protein kinase-like (PK-like)"/>
    <property type="match status" value="1"/>
</dbReference>
<dbReference type="Proteomes" id="UP000265618">
    <property type="component" value="Unassembled WGS sequence"/>
</dbReference>
<evidence type="ECO:0000259" key="1">
    <source>
        <dbReference type="PROSITE" id="PS50011"/>
    </source>
</evidence>
<dbReference type="InterPro" id="IPR011009">
    <property type="entry name" value="Kinase-like_dom_sf"/>
</dbReference>
<evidence type="ECO:0000313" key="3">
    <source>
        <dbReference type="Proteomes" id="UP000265618"/>
    </source>
</evidence>
<sequence>MDVGERIEALSQVASCLRFLHSLGFVFGDLRAPNVMVRVNRAGYDSDNRIAVQDRVGVKLVDFEFCRGAGQPWPMVKYNTDLQYPKVLLEAMADSTKEWPTMTVSHDWEMLRSLSDWIISLMPSL</sequence>
<protein>
    <recommendedName>
        <fullName evidence="1">Protein kinase domain-containing protein</fullName>
    </recommendedName>
</protein>
<organism evidence="2 3">
    <name type="scientific">Kipferlia bialata</name>
    <dbReference type="NCBI Taxonomy" id="797122"/>
    <lineage>
        <taxon>Eukaryota</taxon>
        <taxon>Metamonada</taxon>
        <taxon>Carpediemonas-like organisms</taxon>
        <taxon>Kipferlia</taxon>
    </lineage>
</organism>
<dbReference type="OrthoDB" id="4062651at2759"/>
<name>A0A391NLW1_9EUKA</name>
<dbReference type="InterPro" id="IPR000719">
    <property type="entry name" value="Prot_kinase_dom"/>
</dbReference>
<feature type="domain" description="Protein kinase" evidence="1">
    <location>
        <begin position="1"/>
        <end position="125"/>
    </location>
</feature>